<dbReference type="RefSeq" id="WP_106171256.1">
    <property type="nucleotide sequence ID" value="NZ_JAVKZF010000004.1"/>
</dbReference>
<protein>
    <recommendedName>
        <fullName evidence="1">Pvc16 N-terminal domain-containing protein</fullName>
    </recommendedName>
</protein>
<feature type="domain" description="Pvc16 N-terminal" evidence="1">
    <location>
        <begin position="7"/>
        <end position="172"/>
    </location>
</feature>
<gene>
    <name evidence="2" type="ORF">DSM107010_35080</name>
</gene>
<keyword evidence="3" id="KW-1185">Reference proteome</keyword>
<dbReference type="EMBL" id="RSCK01000029">
    <property type="protein sequence ID" value="RUT11239.1"/>
    <property type="molecule type" value="Genomic_DNA"/>
</dbReference>
<reference evidence="2 3" key="1">
    <citation type="journal article" date="2019" name="Genome Biol. Evol.">
        <title>Day and night: Metabolic profiles and evolutionary relationships of six axenic non-marine cyanobacteria.</title>
        <authorList>
            <person name="Will S.E."/>
            <person name="Henke P."/>
            <person name="Boedeker C."/>
            <person name="Huang S."/>
            <person name="Brinkmann H."/>
            <person name="Rohde M."/>
            <person name="Jarek M."/>
            <person name="Friedl T."/>
            <person name="Seufert S."/>
            <person name="Schumacher M."/>
            <person name="Overmann J."/>
            <person name="Neumann-Schaal M."/>
            <person name="Petersen J."/>
        </authorList>
    </citation>
    <scope>NUCLEOTIDE SEQUENCE [LARGE SCALE GENOMIC DNA]</scope>
    <source>
        <strain evidence="2 3">SAG 39.79</strain>
    </source>
</reference>
<dbReference type="Proteomes" id="UP000282574">
    <property type="component" value="Unassembled WGS sequence"/>
</dbReference>
<dbReference type="InterPro" id="IPR025351">
    <property type="entry name" value="Pvc16_N"/>
</dbReference>
<proteinExistence type="predicted"/>
<accession>A0AB37UIS4</accession>
<name>A0AB37UIS4_9CYAN</name>
<evidence type="ECO:0000259" key="1">
    <source>
        <dbReference type="Pfam" id="PF14065"/>
    </source>
</evidence>
<dbReference type="Gene3D" id="2.60.40.1120">
    <property type="entry name" value="Carboxypeptidase-like, regulatory domain"/>
    <property type="match status" value="2"/>
</dbReference>
<evidence type="ECO:0000313" key="3">
    <source>
        <dbReference type="Proteomes" id="UP000282574"/>
    </source>
</evidence>
<dbReference type="Pfam" id="PF13715">
    <property type="entry name" value="CarbopepD_reg_2"/>
    <property type="match status" value="2"/>
</dbReference>
<dbReference type="Pfam" id="PF14065">
    <property type="entry name" value="Pvc16_N"/>
    <property type="match status" value="1"/>
</dbReference>
<dbReference type="InterPro" id="IPR008969">
    <property type="entry name" value="CarboxyPept-like_regulatory"/>
</dbReference>
<dbReference type="AlphaFoldDB" id="A0AB37UIS4"/>
<comment type="caution">
    <text evidence="2">The sequence shown here is derived from an EMBL/GenBank/DDBJ whole genome shotgun (WGS) entry which is preliminary data.</text>
</comment>
<evidence type="ECO:0000313" key="2">
    <source>
        <dbReference type="EMBL" id="RUT11239.1"/>
    </source>
</evidence>
<sequence>MLTSILQVLAENLAGGITTLTNTEQIDFSHPVNISDQNRDCLLNVYLYDIRKSKQMQHSQGWDVKRHFTEGKAEVSPWPTWFDISIIITAIDRTNTLGEYRLFYEALSFCLQHKSLPEQLLPLELQGYGDLLMDVLDPPIEIGGLWSALSAPLRPTIHLTMTVPIVVGKKEEPYLVTQRVFGMQHSSSEATKSQSTRRVSIVGIIKNRKTKEPIAEVEVALLGTEKSVTSDSQGLFSFENLRDGNYKLRLSCRGYESLNCNVLVENGTHTFKEVLLTPDWYLSIIGTIKNCKTKEPIAEVEVALLGTEKSATSDSQGLFSFESLRDGNYELRLSCRGYDSLNCNVLVENCTYTFKEILLNPV</sequence>
<dbReference type="SUPFAM" id="SSF49464">
    <property type="entry name" value="Carboxypeptidase regulatory domain-like"/>
    <property type="match status" value="2"/>
</dbReference>
<organism evidence="2 3">
    <name type="scientific">Chroococcidiopsis cubana SAG 39.79</name>
    <dbReference type="NCBI Taxonomy" id="388085"/>
    <lineage>
        <taxon>Bacteria</taxon>
        <taxon>Bacillati</taxon>
        <taxon>Cyanobacteriota</taxon>
        <taxon>Cyanophyceae</taxon>
        <taxon>Chroococcidiopsidales</taxon>
        <taxon>Chroococcidiopsidaceae</taxon>
        <taxon>Chroococcidiopsis</taxon>
    </lineage>
</organism>